<proteinExistence type="predicted"/>
<feature type="compositionally biased region" description="Gly residues" evidence="1">
    <location>
        <begin position="39"/>
        <end position="49"/>
    </location>
</feature>
<name>A0A6J4Q530_9PSEU</name>
<evidence type="ECO:0000313" key="2">
    <source>
        <dbReference type="EMBL" id="CAA9430668.1"/>
    </source>
</evidence>
<protein>
    <submittedName>
        <fullName evidence="2">Uncharacterized protein</fullName>
    </submittedName>
</protein>
<feature type="region of interest" description="Disordered" evidence="1">
    <location>
        <begin position="1"/>
        <end position="49"/>
    </location>
</feature>
<gene>
    <name evidence="2" type="ORF">AVDCRST_MAG66-3274</name>
</gene>
<dbReference type="AlphaFoldDB" id="A0A6J4Q530"/>
<reference evidence="2" key="1">
    <citation type="submission" date="2020-02" db="EMBL/GenBank/DDBJ databases">
        <authorList>
            <person name="Meier V. D."/>
        </authorList>
    </citation>
    <scope>NUCLEOTIDE SEQUENCE</scope>
    <source>
        <strain evidence="2">AVDCRST_MAG66</strain>
    </source>
</reference>
<organism evidence="2">
    <name type="scientific">uncultured Pseudonocardia sp</name>
    <dbReference type="NCBI Taxonomy" id="211455"/>
    <lineage>
        <taxon>Bacteria</taxon>
        <taxon>Bacillati</taxon>
        <taxon>Actinomycetota</taxon>
        <taxon>Actinomycetes</taxon>
        <taxon>Pseudonocardiales</taxon>
        <taxon>Pseudonocardiaceae</taxon>
        <taxon>Pseudonocardia</taxon>
        <taxon>environmental samples</taxon>
    </lineage>
</organism>
<dbReference type="EMBL" id="CADCUS010000475">
    <property type="protein sequence ID" value="CAA9430668.1"/>
    <property type="molecule type" value="Genomic_DNA"/>
</dbReference>
<feature type="non-terminal residue" evidence="2">
    <location>
        <position position="49"/>
    </location>
</feature>
<evidence type="ECO:0000256" key="1">
    <source>
        <dbReference type="SAM" id="MobiDB-lite"/>
    </source>
</evidence>
<feature type="compositionally biased region" description="Basic and acidic residues" evidence="1">
    <location>
        <begin position="9"/>
        <end position="29"/>
    </location>
</feature>
<sequence length="49" mass="5200">ETTGAGGRVDGERHPGRCRGHAEHRDGSRSARRRRARGGATGSRRGSGM</sequence>
<feature type="non-terminal residue" evidence="2">
    <location>
        <position position="1"/>
    </location>
</feature>
<accession>A0A6J4Q530</accession>